<dbReference type="Proteomes" id="UP000808906">
    <property type="component" value="Unassembled WGS sequence"/>
</dbReference>
<dbReference type="EMBL" id="WVBC01000044">
    <property type="protein sequence ID" value="NKT81901.1"/>
    <property type="molecule type" value="Genomic_DNA"/>
</dbReference>
<reference evidence="4" key="2">
    <citation type="journal article" date="2020" name="Environ. Microbiol.">
        <title>The novel and transferable erm(51) gene confers Macrolides, Lincosamides, and Streptogramins B (MLSB) resistance to clonal Rhodococcus equi in the environment.</title>
        <authorList>
            <person name="Huber L."/>
            <person name="Giguere S."/>
            <person name="Slovis N.M."/>
            <person name="Alvarez-Narvaez S."/>
            <person name="Hart K.A."/>
            <person name="Greiter M."/>
            <person name="Morris E.R.A."/>
            <person name="Cohen N.D."/>
        </authorList>
    </citation>
    <scope>NUCLEOTIDE SEQUENCE</scope>
    <source>
        <strain evidence="4">Lh_116_1</strain>
        <strain evidence="5">Lh_16_1</strain>
    </source>
</reference>
<dbReference type="EMBL" id="WVDC01000017">
    <property type="protein sequence ID" value="NKW44134.1"/>
    <property type="molecule type" value="Genomic_DNA"/>
</dbReference>
<dbReference type="NCBIfam" id="NF042915">
    <property type="entry name" value="MAB_1171c_fam"/>
    <property type="match status" value="1"/>
</dbReference>
<evidence type="ECO:0000313" key="5">
    <source>
        <dbReference type="EMBL" id="NKW44134.1"/>
    </source>
</evidence>
<dbReference type="EMBL" id="WUXR01000025">
    <property type="protein sequence ID" value="MBM4568865.1"/>
    <property type="molecule type" value="Genomic_DNA"/>
</dbReference>
<keyword evidence="1" id="KW-0472">Membrane</keyword>
<feature type="domain" description="DUF6545" evidence="2">
    <location>
        <begin position="260"/>
        <end position="368"/>
    </location>
</feature>
<dbReference type="Proteomes" id="UP000608063">
    <property type="component" value="Unassembled WGS sequence"/>
</dbReference>
<accession>A0A9Q2PJN0</accession>
<feature type="transmembrane region" description="Helical" evidence="1">
    <location>
        <begin position="48"/>
        <end position="68"/>
    </location>
</feature>
<dbReference type="EMBL" id="WVDC01000017">
    <property type="protein sequence ID" value="NKW44214.1"/>
    <property type="molecule type" value="Genomic_DNA"/>
</dbReference>
<keyword evidence="1" id="KW-1133">Transmembrane helix</keyword>
<protein>
    <recommendedName>
        <fullName evidence="2">DUF6545 domain-containing protein</fullName>
    </recommendedName>
</protein>
<comment type="caution">
    <text evidence="3">The sequence shown here is derived from an EMBL/GenBank/DDBJ whole genome shotgun (WGS) entry which is preliminary data.</text>
</comment>
<feature type="transmembrane region" description="Helical" evidence="1">
    <location>
        <begin position="150"/>
        <end position="173"/>
    </location>
</feature>
<sequence length="377" mass="41258">MSSMLQLEATSSLPAWASDPMLLILSVVIVGRIAFVRERQLDQQITWLLFWWLCAALLREPWLQNLLMDATPLTLSDIRLLTHAAAMFGAASLYLIVRAFSNVRRVRRRTIVGAYALIAVLVPVMAWISAPARSSGVAIEELHTWRTAAYMVIYSLPMPLALAAVAAACVRVFRHGDETRLTRICAAVILLTGSISAFDHLSRIVNGVMLSLDMQNAFTTWRSESNDVLFLPAATALAIAVGIPIIAAVQARRSSDSSSAAVITLAPMWKDLSTALPTISLQGTSSLSSSIEREHRMRIECEDALYELLPFMDTEARGAEDLDPVERCAAITDALERRLEGGKPPAPVPAPAWLADEDELLRIADAWSKRPATTSLV</sequence>
<evidence type="ECO:0000256" key="1">
    <source>
        <dbReference type="SAM" id="Phobius"/>
    </source>
</evidence>
<evidence type="ECO:0000313" key="3">
    <source>
        <dbReference type="EMBL" id="MBM4568865.1"/>
    </source>
</evidence>
<evidence type="ECO:0000313" key="7">
    <source>
        <dbReference type="Proteomes" id="UP000808906"/>
    </source>
</evidence>
<feature type="transmembrane region" description="Helical" evidence="1">
    <location>
        <begin position="229"/>
        <end position="249"/>
    </location>
</feature>
<evidence type="ECO:0000313" key="6">
    <source>
        <dbReference type="EMBL" id="NKW44214.1"/>
    </source>
</evidence>
<proteinExistence type="predicted"/>
<organism evidence="3 7">
    <name type="scientific">Rhodococcus hoagii</name>
    <name type="common">Corynebacterium equii</name>
    <dbReference type="NCBI Taxonomy" id="43767"/>
    <lineage>
        <taxon>Bacteria</taxon>
        <taxon>Bacillati</taxon>
        <taxon>Actinomycetota</taxon>
        <taxon>Actinomycetes</taxon>
        <taxon>Mycobacteriales</taxon>
        <taxon>Nocardiaceae</taxon>
        <taxon>Prescottella</taxon>
    </lineage>
</organism>
<feature type="transmembrane region" description="Helical" evidence="1">
    <location>
        <begin position="185"/>
        <end position="209"/>
    </location>
</feature>
<feature type="transmembrane region" description="Helical" evidence="1">
    <location>
        <begin position="112"/>
        <end position="130"/>
    </location>
</feature>
<gene>
    <name evidence="3" type="ORF">GS441_26685</name>
    <name evidence="4" type="ORF">GS882_28165</name>
    <name evidence="5" type="ORF">GS947_21870</name>
    <name evidence="6" type="ORF">GS947_22275</name>
</gene>
<feature type="transmembrane region" description="Helical" evidence="1">
    <location>
        <begin position="20"/>
        <end position="36"/>
    </location>
</feature>
<dbReference type="Pfam" id="PF20182">
    <property type="entry name" value="DUF6545"/>
    <property type="match status" value="1"/>
</dbReference>
<reference evidence="3" key="1">
    <citation type="submission" date="2019-11" db="EMBL/GenBank/DDBJ databases">
        <title>Spread of Macrolides and rifampicin resistant Rhodococcus equi in clinical isolates in the USA.</title>
        <authorList>
            <person name="Alvarez-Narvaez S."/>
            <person name="Huber L."/>
            <person name="Cohen N.D."/>
            <person name="Slovis N."/>
            <person name="Greiter M."/>
            <person name="Giguere S."/>
            <person name="Hart K."/>
        </authorList>
    </citation>
    <scope>NUCLEOTIDE SEQUENCE</scope>
    <source>
        <strain evidence="3">Lh_17</strain>
    </source>
</reference>
<name>A0A9Q2PJN0_RHOHA</name>
<evidence type="ECO:0000313" key="4">
    <source>
        <dbReference type="EMBL" id="NKT81901.1"/>
    </source>
</evidence>
<keyword evidence="1" id="KW-0812">Transmembrane</keyword>
<dbReference type="RefSeq" id="WP_202979219.1">
    <property type="nucleotide sequence ID" value="NZ_CP095479.1"/>
</dbReference>
<dbReference type="InterPro" id="IPR046675">
    <property type="entry name" value="DUF6545"/>
</dbReference>
<dbReference type="AlphaFoldDB" id="A0A9Q2PJN0"/>
<feature type="transmembrane region" description="Helical" evidence="1">
    <location>
        <begin position="80"/>
        <end position="100"/>
    </location>
</feature>
<dbReference type="InterPro" id="IPR050039">
    <property type="entry name" value="MAB_1171c-like"/>
</dbReference>
<dbReference type="Proteomes" id="UP000603463">
    <property type="component" value="Unassembled WGS sequence"/>
</dbReference>
<evidence type="ECO:0000259" key="2">
    <source>
        <dbReference type="Pfam" id="PF20182"/>
    </source>
</evidence>